<dbReference type="PANTHER" id="PTHR38465">
    <property type="entry name" value="HTH-TYPE TRANSCRIPTIONAL REGULATOR MJ1563-RELATED"/>
    <property type="match status" value="1"/>
</dbReference>
<dbReference type="AlphaFoldDB" id="A0A0F0L8L1"/>
<evidence type="ECO:0000313" key="4">
    <source>
        <dbReference type="EMBL" id="KJL28640.1"/>
    </source>
</evidence>
<accession>A0A0F0L8L1</accession>
<evidence type="ECO:0000256" key="3">
    <source>
        <dbReference type="ARBA" id="ARBA00023163"/>
    </source>
</evidence>
<sequence>MTEPTLTSGQRTFVEQFALAWQTTTSNRMEARIIALLMIVDRPYLSSGEIATLLTASAGSVSTATRHLSEIGFIHRVAIAGDRSYYFAVEDDVWGGFLASERNYLRMLSAAISVGMDEIDAGGLPERRLRNAHNYMTWLRGYHTKMLADWQAYRDASALDGQALPQEEHDAP</sequence>
<proteinExistence type="predicted"/>
<gene>
    <name evidence="4" type="ORF">RS83_02113</name>
</gene>
<keyword evidence="3" id="KW-0804">Transcription</keyword>
<dbReference type="RefSeq" id="WP_045279486.1">
    <property type="nucleotide sequence ID" value="NZ_CAKKLT010000028.1"/>
</dbReference>
<dbReference type="GO" id="GO:0003677">
    <property type="term" value="F:DNA binding"/>
    <property type="evidence" value="ECO:0007669"/>
    <property type="project" value="UniProtKB-KW"/>
</dbReference>
<dbReference type="InterPro" id="IPR052362">
    <property type="entry name" value="HTH-GbsR_regulator"/>
</dbReference>
<protein>
    <recommendedName>
        <fullName evidence="6">Transcriptional regulator</fullName>
    </recommendedName>
</protein>
<dbReference type="EMBL" id="JYIW01000025">
    <property type="protein sequence ID" value="KJL28640.1"/>
    <property type="molecule type" value="Genomic_DNA"/>
</dbReference>
<evidence type="ECO:0008006" key="6">
    <source>
        <dbReference type="Google" id="ProtNLM"/>
    </source>
</evidence>
<dbReference type="InterPro" id="IPR036390">
    <property type="entry name" value="WH_DNA-bd_sf"/>
</dbReference>
<keyword evidence="2" id="KW-0238">DNA-binding</keyword>
<name>A0A0F0L8L1_9MICO</name>
<dbReference type="Proteomes" id="UP000033640">
    <property type="component" value="Unassembled WGS sequence"/>
</dbReference>
<evidence type="ECO:0000256" key="2">
    <source>
        <dbReference type="ARBA" id="ARBA00023125"/>
    </source>
</evidence>
<comment type="caution">
    <text evidence="4">The sequence shown here is derived from an EMBL/GenBank/DDBJ whole genome shotgun (WGS) entry which is preliminary data.</text>
</comment>
<reference evidence="4 5" key="1">
    <citation type="submission" date="2015-02" db="EMBL/GenBank/DDBJ databases">
        <title>Draft genome sequences of ten Microbacterium spp. with emphasis on heavy metal contaminated environments.</title>
        <authorList>
            <person name="Corretto E."/>
        </authorList>
    </citation>
    <scope>NUCLEOTIDE SEQUENCE [LARGE SCALE GENOMIC DNA]</scope>
    <source>
        <strain evidence="4 5">BEL4b</strain>
    </source>
</reference>
<dbReference type="OrthoDB" id="67158at2"/>
<dbReference type="InterPro" id="IPR036388">
    <property type="entry name" value="WH-like_DNA-bd_sf"/>
</dbReference>
<organism evidence="4 5">
    <name type="scientific">Microbacterium oxydans</name>
    <dbReference type="NCBI Taxonomy" id="82380"/>
    <lineage>
        <taxon>Bacteria</taxon>
        <taxon>Bacillati</taxon>
        <taxon>Actinomycetota</taxon>
        <taxon>Actinomycetes</taxon>
        <taxon>Micrococcales</taxon>
        <taxon>Microbacteriaceae</taxon>
        <taxon>Microbacterium</taxon>
    </lineage>
</organism>
<evidence type="ECO:0000313" key="5">
    <source>
        <dbReference type="Proteomes" id="UP000033640"/>
    </source>
</evidence>
<dbReference type="PANTHER" id="PTHR38465:SF2">
    <property type="entry name" value="HTH-TYPE TRANSCRIPTIONAL REGULATOR MMPR5"/>
    <property type="match status" value="1"/>
</dbReference>
<dbReference type="SUPFAM" id="SSF46785">
    <property type="entry name" value="Winged helix' DNA-binding domain"/>
    <property type="match status" value="1"/>
</dbReference>
<dbReference type="PATRIC" id="fig|82380.11.peg.2151"/>
<evidence type="ECO:0000256" key="1">
    <source>
        <dbReference type="ARBA" id="ARBA00023015"/>
    </source>
</evidence>
<dbReference type="Gene3D" id="1.10.10.10">
    <property type="entry name" value="Winged helix-like DNA-binding domain superfamily/Winged helix DNA-binding domain"/>
    <property type="match status" value="1"/>
</dbReference>
<keyword evidence="1" id="KW-0805">Transcription regulation</keyword>